<evidence type="ECO:0000256" key="1">
    <source>
        <dbReference type="SAM" id="MobiDB-lite"/>
    </source>
</evidence>
<accession>A0A2S4V6R5</accession>
<comment type="caution">
    <text evidence="2">The sequence shown here is derived from an EMBL/GenBank/DDBJ whole genome shotgun (WGS) entry which is preliminary data.</text>
</comment>
<feature type="compositionally biased region" description="Pro residues" evidence="1">
    <location>
        <begin position="134"/>
        <end position="143"/>
    </location>
</feature>
<dbReference type="Proteomes" id="UP000238274">
    <property type="component" value="Unassembled WGS sequence"/>
</dbReference>
<feature type="compositionally biased region" description="Low complexity" evidence="1">
    <location>
        <begin position="163"/>
        <end position="179"/>
    </location>
</feature>
<feature type="compositionally biased region" description="Low complexity" evidence="1">
    <location>
        <begin position="73"/>
        <end position="83"/>
    </location>
</feature>
<sequence>MRWMSKRVEQKTIRTRKTRMIQLELHVELAISENKTTEVEGGEEEPVLKNSSSSNTRPEEDSQPLLLPRVTQSHSFSASSSSSKATERLPSSSHDVPSDDHDDRVQQNKDVGALEQNDHQLSSSKSYPYSSSPLSPPLSPPPSKTTLQQQIKHQANQIHPHNSSCSTSPSPTALTTTTDTDCENHCLHH</sequence>
<dbReference type="AlphaFoldDB" id="A0A2S4V6R5"/>
<reference evidence="3" key="2">
    <citation type="journal article" date="2018" name="BMC Genomics">
        <title>Genomic insights into host adaptation between the wheat stripe rust pathogen (Puccinia striiformis f. sp. tritici) and the barley stripe rust pathogen (Puccinia striiformis f. sp. hordei).</title>
        <authorList>
            <person name="Xia C."/>
            <person name="Wang M."/>
            <person name="Yin C."/>
            <person name="Cornejo O.E."/>
            <person name="Hulbert S.H."/>
            <person name="Chen X."/>
        </authorList>
    </citation>
    <scope>NUCLEOTIDE SEQUENCE [LARGE SCALE GENOMIC DNA]</scope>
    <source>
        <strain evidence="3">93TX-2</strain>
    </source>
</reference>
<evidence type="ECO:0000313" key="3">
    <source>
        <dbReference type="Proteomes" id="UP000238274"/>
    </source>
</evidence>
<dbReference type="VEuPathDB" id="FungiDB:PSHT_10914"/>
<dbReference type="EMBL" id="PKSM01000174">
    <property type="protein sequence ID" value="POW05177.1"/>
    <property type="molecule type" value="Genomic_DNA"/>
</dbReference>
<evidence type="ECO:0000313" key="2">
    <source>
        <dbReference type="EMBL" id="POW05177.1"/>
    </source>
</evidence>
<dbReference type="VEuPathDB" id="FungiDB:PSTT_06582"/>
<reference evidence="2 3" key="1">
    <citation type="submission" date="2017-12" db="EMBL/GenBank/DDBJ databases">
        <title>Gene loss provides genomic basis for host adaptation in cereal stripe rust fungi.</title>
        <authorList>
            <person name="Xia C."/>
        </authorList>
    </citation>
    <scope>NUCLEOTIDE SEQUENCE [LARGE SCALE GENOMIC DNA]</scope>
    <source>
        <strain evidence="2 3">93TX-2</strain>
    </source>
</reference>
<protein>
    <submittedName>
        <fullName evidence="2">Uncharacterized protein</fullName>
    </submittedName>
</protein>
<proteinExistence type="predicted"/>
<reference evidence="3" key="3">
    <citation type="journal article" date="2018" name="Mol. Plant Microbe Interact.">
        <title>Genome sequence resources for the wheat stripe rust pathogen (Puccinia striiformis f. sp. tritici) and the barley stripe rust pathogen (Puccinia striiformis f. sp. hordei).</title>
        <authorList>
            <person name="Xia C."/>
            <person name="Wang M."/>
            <person name="Yin C."/>
            <person name="Cornejo O.E."/>
            <person name="Hulbert S.H."/>
            <person name="Chen X."/>
        </authorList>
    </citation>
    <scope>NUCLEOTIDE SEQUENCE [LARGE SCALE GENOMIC DNA]</scope>
    <source>
        <strain evidence="3">93TX-2</strain>
    </source>
</reference>
<feature type="compositionally biased region" description="Polar residues" evidence="1">
    <location>
        <begin position="145"/>
        <end position="162"/>
    </location>
</feature>
<feature type="compositionally biased region" description="Basic and acidic residues" evidence="1">
    <location>
        <begin position="96"/>
        <end position="107"/>
    </location>
</feature>
<feature type="region of interest" description="Disordered" evidence="1">
    <location>
        <begin position="34"/>
        <end position="180"/>
    </location>
</feature>
<name>A0A2S4V6R5_9BASI</name>
<gene>
    <name evidence="2" type="ORF">PSHT_10914</name>
</gene>
<feature type="compositionally biased region" description="Low complexity" evidence="1">
    <location>
        <begin position="122"/>
        <end position="133"/>
    </location>
</feature>
<keyword evidence="3" id="KW-1185">Reference proteome</keyword>
<organism evidence="2 3">
    <name type="scientific">Puccinia striiformis</name>
    <dbReference type="NCBI Taxonomy" id="27350"/>
    <lineage>
        <taxon>Eukaryota</taxon>
        <taxon>Fungi</taxon>
        <taxon>Dikarya</taxon>
        <taxon>Basidiomycota</taxon>
        <taxon>Pucciniomycotina</taxon>
        <taxon>Pucciniomycetes</taxon>
        <taxon>Pucciniales</taxon>
        <taxon>Pucciniaceae</taxon>
        <taxon>Puccinia</taxon>
    </lineage>
</organism>